<dbReference type="Pfam" id="PF00589">
    <property type="entry name" value="Phage_integrase"/>
    <property type="match status" value="1"/>
</dbReference>
<comment type="similarity">
    <text evidence="1">Belongs to the 'phage' integrase family.</text>
</comment>
<accession>A0A6M3J3E5</accession>
<keyword evidence="5" id="KW-1179">Viral genome integration</keyword>
<reference evidence="8" key="1">
    <citation type="submission" date="2020-03" db="EMBL/GenBank/DDBJ databases">
        <title>The deep terrestrial virosphere.</title>
        <authorList>
            <person name="Holmfeldt K."/>
            <person name="Nilsson E."/>
            <person name="Simone D."/>
            <person name="Lopez-Fernandez M."/>
            <person name="Wu X."/>
            <person name="de Brujin I."/>
            <person name="Lundin D."/>
            <person name="Andersson A."/>
            <person name="Bertilsson S."/>
            <person name="Dopson M."/>
        </authorList>
    </citation>
    <scope>NUCLEOTIDE SEQUENCE</scope>
    <source>
        <strain evidence="8">MM415B00601</strain>
    </source>
</reference>
<dbReference type="GO" id="GO:0015074">
    <property type="term" value="P:DNA integration"/>
    <property type="evidence" value="ECO:0007669"/>
    <property type="project" value="UniProtKB-KW"/>
</dbReference>
<dbReference type="PANTHER" id="PTHR30629">
    <property type="entry name" value="PROPHAGE INTEGRASE"/>
    <property type="match status" value="1"/>
</dbReference>
<dbReference type="InterPro" id="IPR002104">
    <property type="entry name" value="Integrase_catalytic"/>
</dbReference>
<sequence length="374" mass="43347">MTVLTKLHKKHRLRYKIYFPDGVVKERSRLYSSAVEARMKNLLAQTLEAFTSQISYVQSDVVKWSHAGLLSANDRDALAARLPGQGKTLSKCLDEWETTWTVGSEEEQTRYYRRKKILRILDDKPIKEFTFTDGLDLIKELKKTQKIATIRKYIQDLKAAFNHQVALRYLDYNPVITLSAGRIPAEEKIKHVILTHAQIRVILLKARTKDQEVRPALGGTLYLHLLFFFGTGLRRREAMESKLEHIDWEKRSITLPETITKTGKTRTVGLGARLYAELLPRKDQVGYILPRYRPWSVSRAIRKHLRECGTNARLHDARHTYASMLQDTGVKPHDAMKRTGHTNLGMLSHYSHGDFKEVYEDKFDFLKDDIKEGR</sequence>
<evidence type="ECO:0000313" key="8">
    <source>
        <dbReference type="EMBL" id="QJA63671.1"/>
    </source>
</evidence>
<name>A0A6M3J3E5_9ZZZZ</name>
<keyword evidence="3" id="KW-0238">DNA-binding</keyword>
<dbReference type="InterPro" id="IPR050808">
    <property type="entry name" value="Phage_Integrase"/>
</dbReference>
<protein>
    <submittedName>
        <fullName evidence="8">Putative site-specific tyrosine recombinase</fullName>
    </submittedName>
</protein>
<dbReference type="Gene3D" id="1.10.443.10">
    <property type="entry name" value="Intergrase catalytic core"/>
    <property type="match status" value="1"/>
</dbReference>
<keyword evidence="6" id="KW-1160">Virus entry into host cell</keyword>
<evidence type="ECO:0000256" key="3">
    <source>
        <dbReference type="ARBA" id="ARBA00023125"/>
    </source>
</evidence>
<evidence type="ECO:0000256" key="1">
    <source>
        <dbReference type="ARBA" id="ARBA00008857"/>
    </source>
</evidence>
<dbReference type="GO" id="GO:0046718">
    <property type="term" value="P:symbiont entry into host cell"/>
    <property type="evidence" value="ECO:0007669"/>
    <property type="project" value="UniProtKB-KW"/>
</dbReference>
<dbReference type="EMBL" id="MT141502">
    <property type="protein sequence ID" value="QJA63671.1"/>
    <property type="molecule type" value="Genomic_DNA"/>
</dbReference>
<evidence type="ECO:0000259" key="7">
    <source>
        <dbReference type="PROSITE" id="PS51898"/>
    </source>
</evidence>
<keyword evidence="4" id="KW-0233">DNA recombination</keyword>
<dbReference type="GO" id="GO:0044826">
    <property type="term" value="P:viral genome integration into host DNA"/>
    <property type="evidence" value="ECO:0007669"/>
    <property type="project" value="UniProtKB-KW"/>
</dbReference>
<dbReference type="GO" id="GO:0075713">
    <property type="term" value="P:establishment of integrated proviral latency"/>
    <property type="evidence" value="ECO:0007669"/>
    <property type="project" value="UniProtKB-KW"/>
</dbReference>
<dbReference type="InterPro" id="IPR013762">
    <property type="entry name" value="Integrase-like_cat_sf"/>
</dbReference>
<dbReference type="PROSITE" id="PS51898">
    <property type="entry name" value="TYR_RECOMBINASE"/>
    <property type="match status" value="1"/>
</dbReference>
<dbReference type="GO" id="GO:0003677">
    <property type="term" value="F:DNA binding"/>
    <property type="evidence" value="ECO:0007669"/>
    <property type="project" value="UniProtKB-KW"/>
</dbReference>
<dbReference type="AlphaFoldDB" id="A0A6M3J3E5"/>
<dbReference type="SUPFAM" id="SSF56349">
    <property type="entry name" value="DNA breaking-rejoining enzymes"/>
    <property type="match status" value="1"/>
</dbReference>
<dbReference type="CDD" id="cd00796">
    <property type="entry name" value="INT_Rci_Hp1_C"/>
    <property type="match status" value="1"/>
</dbReference>
<evidence type="ECO:0000256" key="2">
    <source>
        <dbReference type="ARBA" id="ARBA00022908"/>
    </source>
</evidence>
<gene>
    <name evidence="8" type="ORF">MM415B00601_0031</name>
</gene>
<evidence type="ECO:0000256" key="6">
    <source>
        <dbReference type="ARBA" id="ARBA00023296"/>
    </source>
</evidence>
<dbReference type="PANTHER" id="PTHR30629:SF2">
    <property type="entry name" value="PROPHAGE INTEGRASE INTS-RELATED"/>
    <property type="match status" value="1"/>
</dbReference>
<evidence type="ECO:0000256" key="4">
    <source>
        <dbReference type="ARBA" id="ARBA00023172"/>
    </source>
</evidence>
<keyword evidence="2" id="KW-0229">DNA integration</keyword>
<organism evidence="8">
    <name type="scientific">viral metagenome</name>
    <dbReference type="NCBI Taxonomy" id="1070528"/>
    <lineage>
        <taxon>unclassified sequences</taxon>
        <taxon>metagenomes</taxon>
        <taxon>organismal metagenomes</taxon>
    </lineage>
</organism>
<feature type="domain" description="Tyr recombinase" evidence="7">
    <location>
        <begin position="189"/>
        <end position="363"/>
    </location>
</feature>
<dbReference type="GO" id="GO:0006310">
    <property type="term" value="P:DNA recombination"/>
    <property type="evidence" value="ECO:0007669"/>
    <property type="project" value="UniProtKB-KW"/>
</dbReference>
<dbReference type="InterPro" id="IPR010998">
    <property type="entry name" value="Integrase_recombinase_N"/>
</dbReference>
<dbReference type="InterPro" id="IPR011010">
    <property type="entry name" value="DNA_brk_join_enz"/>
</dbReference>
<dbReference type="Gene3D" id="1.10.150.130">
    <property type="match status" value="1"/>
</dbReference>
<evidence type="ECO:0000256" key="5">
    <source>
        <dbReference type="ARBA" id="ARBA00023195"/>
    </source>
</evidence>
<proteinExistence type="inferred from homology"/>